<evidence type="ECO:0000313" key="9">
    <source>
        <dbReference type="EMBL" id="SPF67230.1"/>
    </source>
</evidence>
<feature type="transmembrane region" description="Helical" evidence="8">
    <location>
        <begin position="70"/>
        <end position="86"/>
    </location>
</feature>
<sequence length="189" mass="19598">MSFLGILLVGLSVSADAFAVSIASGLQMVRLLWGRAFLIAGTFGVFQALMPLLGWALTSQFATLVEPVDHWIAFGLLGFIGARMIWEALRPGSEGSPRAEWMGFGRLVLLGVATSIDAAAVGVSLAVLDVPILQAVAVIGLTTFVVALAGVPIGHGLGTRFRTPAEVLGGVVLIGLGTRILLEHLGVIA</sequence>
<evidence type="ECO:0000256" key="4">
    <source>
        <dbReference type="ARBA" id="ARBA00022989"/>
    </source>
</evidence>
<keyword evidence="10" id="KW-1185">Reference proteome</keyword>
<gene>
    <name evidence="8" type="primary">mntP</name>
    <name evidence="9" type="ORF">PROPJV5_0242</name>
</gene>
<comment type="function">
    <text evidence="8">Probably functions as a manganese efflux pump.</text>
</comment>
<reference evidence="10" key="1">
    <citation type="submission" date="2018-02" db="EMBL/GenBank/DDBJ databases">
        <authorList>
            <person name="Hornung B."/>
        </authorList>
    </citation>
    <scope>NUCLEOTIDE SEQUENCE [LARGE SCALE GENOMIC DNA]</scope>
</reference>
<evidence type="ECO:0000256" key="5">
    <source>
        <dbReference type="ARBA" id="ARBA00023065"/>
    </source>
</evidence>
<feature type="transmembrane region" description="Helical" evidence="8">
    <location>
        <begin position="6"/>
        <end position="29"/>
    </location>
</feature>
<feature type="transmembrane region" description="Helical" evidence="8">
    <location>
        <begin position="107"/>
        <end position="126"/>
    </location>
</feature>
<evidence type="ECO:0000256" key="1">
    <source>
        <dbReference type="ARBA" id="ARBA00022448"/>
    </source>
</evidence>
<keyword evidence="7 8" id="KW-0464">Manganese</keyword>
<dbReference type="OrthoDB" id="9811590at2"/>
<dbReference type="RefSeq" id="WP_119714514.1">
    <property type="nucleotide sequence ID" value="NZ_OMOH01000001.1"/>
</dbReference>
<feature type="transmembrane region" description="Helical" evidence="8">
    <location>
        <begin position="36"/>
        <end position="58"/>
    </location>
</feature>
<evidence type="ECO:0000256" key="7">
    <source>
        <dbReference type="ARBA" id="ARBA00023211"/>
    </source>
</evidence>
<name>A0A375I1F6_9ACTN</name>
<keyword evidence="6 8" id="KW-0472">Membrane</keyword>
<evidence type="ECO:0000313" key="10">
    <source>
        <dbReference type="Proteomes" id="UP000265962"/>
    </source>
</evidence>
<keyword evidence="4 8" id="KW-1133">Transmembrane helix</keyword>
<dbReference type="Pfam" id="PF02659">
    <property type="entry name" value="Mntp"/>
    <property type="match status" value="1"/>
</dbReference>
<dbReference type="InterPro" id="IPR022929">
    <property type="entry name" value="Put_MntP"/>
</dbReference>
<comment type="similarity">
    <text evidence="8">Belongs to the MntP (TC 9.B.29) family.</text>
</comment>
<proteinExistence type="inferred from homology"/>
<comment type="subcellular location">
    <subcellularLocation>
        <location evidence="8">Cell membrane</location>
        <topology evidence="8">Multi-pass membrane protein</topology>
    </subcellularLocation>
</comment>
<evidence type="ECO:0000256" key="2">
    <source>
        <dbReference type="ARBA" id="ARBA00022475"/>
    </source>
</evidence>
<feature type="transmembrane region" description="Helical" evidence="8">
    <location>
        <begin position="132"/>
        <end position="153"/>
    </location>
</feature>
<evidence type="ECO:0000256" key="3">
    <source>
        <dbReference type="ARBA" id="ARBA00022692"/>
    </source>
</evidence>
<keyword evidence="3 8" id="KW-0812">Transmembrane</keyword>
<organism evidence="9 10">
    <name type="scientific">Propionibacterium ruminifibrarum</name>
    <dbReference type="NCBI Taxonomy" id="1962131"/>
    <lineage>
        <taxon>Bacteria</taxon>
        <taxon>Bacillati</taxon>
        <taxon>Actinomycetota</taxon>
        <taxon>Actinomycetes</taxon>
        <taxon>Propionibacteriales</taxon>
        <taxon>Propionibacteriaceae</taxon>
        <taxon>Propionibacterium</taxon>
    </lineage>
</organism>
<dbReference type="GO" id="GO:0005384">
    <property type="term" value="F:manganese ion transmembrane transporter activity"/>
    <property type="evidence" value="ECO:0007669"/>
    <property type="project" value="UniProtKB-UniRule"/>
</dbReference>
<dbReference type="HAMAP" id="MF_01521">
    <property type="entry name" value="MntP_pump"/>
    <property type="match status" value="1"/>
</dbReference>
<dbReference type="EMBL" id="OMOH01000001">
    <property type="protein sequence ID" value="SPF67230.1"/>
    <property type="molecule type" value="Genomic_DNA"/>
</dbReference>
<keyword evidence="1 8" id="KW-0813">Transport</keyword>
<dbReference type="Proteomes" id="UP000265962">
    <property type="component" value="Unassembled WGS sequence"/>
</dbReference>
<dbReference type="InterPro" id="IPR003810">
    <property type="entry name" value="Mntp/YtaF"/>
</dbReference>
<keyword evidence="2 8" id="KW-1003">Cell membrane</keyword>
<dbReference type="GO" id="GO:0005886">
    <property type="term" value="C:plasma membrane"/>
    <property type="evidence" value="ECO:0007669"/>
    <property type="project" value="UniProtKB-SubCell"/>
</dbReference>
<protein>
    <recommendedName>
        <fullName evidence="8">Putative manganese efflux pump MntP</fullName>
    </recommendedName>
</protein>
<dbReference type="PANTHER" id="PTHR35529">
    <property type="entry name" value="MANGANESE EFFLUX PUMP MNTP-RELATED"/>
    <property type="match status" value="1"/>
</dbReference>
<keyword evidence="5 8" id="KW-0406">Ion transport</keyword>
<dbReference type="PANTHER" id="PTHR35529:SF1">
    <property type="entry name" value="MANGANESE EFFLUX PUMP MNTP-RELATED"/>
    <property type="match status" value="1"/>
</dbReference>
<evidence type="ECO:0000256" key="6">
    <source>
        <dbReference type="ARBA" id="ARBA00023136"/>
    </source>
</evidence>
<evidence type="ECO:0000256" key="8">
    <source>
        <dbReference type="HAMAP-Rule" id="MF_01521"/>
    </source>
</evidence>
<dbReference type="AlphaFoldDB" id="A0A375I1F6"/>
<accession>A0A375I1F6</accession>